<name>A0A2A9E5K5_9MICO</name>
<dbReference type="PROSITE" id="PS51462">
    <property type="entry name" value="NUDIX"/>
    <property type="match status" value="1"/>
</dbReference>
<keyword evidence="2" id="KW-0378">Hydrolase</keyword>
<dbReference type="Proteomes" id="UP000225548">
    <property type="component" value="Unassembled WGS sequence"/>
</dbReference>
<protein>
    <submittedName>
        <fullName evidence="4">ADP-ribose pyrophosphatase YjhB (NUDIX family)</fullName>
    </submittedName>
</protein>
<dbReference type="SUPFAM" id="SSF55811">
    <property type="entry name" value="Nudix"/>
    <property type="match status" value="1"/>
</dbReference>
<dbReference type="GO" id="GO:0016787">
    <property type="term" value="F:hydrolase activity"/>
    <property type="evidence" value="ECO:0007669"/>
    <property type="project" value="UniProtKB-KW"/>
</dbReference>
<evidence type="ECO:0000313" key="4">
    <source>
        <dbReference type="EMBL" id="PFG33449.1"/>
    </source>
</evidence>
<comment type="cofactor">
    <cofactor evidence="1">
        <name>Mg(2+)</name>
        <dbReference type="ChEBI" id="CHEBI:18420"/>
    </cofactor>
</comment>
<evidence type="ECO:0000259" key="3">
    <source>
        <dbReference type="PROSITE" id="PS51462"/>
    </source>
</evidence>
<dbReference type="EMBL" id="PDJG01000001">
    <property type="protein sequence ID" value="PFG33449.1"/>
    <property type="molecule type" value="Genomic_DNA"/>
</dbReference>
<dbReference type="RefSeq" id="WP_211281786.1">
    <property type="nucleotide sequence ID" value="NZ_PDJG01000001.1"/>
</dbReference>
<organism evidence="4 5">
    <name type="scientific">Sanguibacter antarcticus</name>
    <dbReference type="NCBI Taxonomy" id="372484"/>
    <lineage>
        <taxon>Bacteria</taxon>
        <taxon>Bacillati</taxon>
        <taxon>Actinomycetota</taxon>
        <taxon>Actinomycetes</taxon>
        <taxon>Micrococcales</taxon>
        <taxon>Sanguibacteraceae</taxon>
        <taxon>Sanguibacter</taxon>
    </lineage>
</organism>
<evidence type="ECO:0000256" key="2">
    <source>
        <dbReference type="ARBA" id="ARBA00022801"/>
    </source>
</evidence>
<evidence type="ECO:0000256" key="1">
    <source>
        <dbReference type="ARBA" id="ARBA00001946"/>
    </source>
</evidence>
<dbReference type="Gene3D" id="3.90.79.10">
    <property type="entry name" value="Nucleoside Triphosphate Pyrophosphohydrolase"/>
    <property type="match status" value="1"/>
</dbReference>
<evidence type="ECO:0000313" key="5">
    <source>
        <dbReference type="Proteomes" id="UP000225548"/>
    </source>
</evidence>
<keyword evidence="5" id="KW-1185">Reference proteome</keyword>
<dbReference type="InterPro" id="IPR000086">
    <property type="entry name" value="NUDIX_hydrolase_dom"/>
</dbReference>
<feature type="domain" description="Nudix hydrolase" evidence="3">
    <location>
        <begin position="10"/>
        <end position="147"/>
    </location>
</feature>
<dbReference type="InterPro" id="IPR020084">
    <property type="entry name" value="NUDIX_hydrolase_CS"/>
</dbReference>
<dbReference type="PROSITE" id="PS00893">
    <property type="entry name" value="NUDIX_BOX"/>
    <property type="match status" value="1"/>
</dbReference>
<dbReference type="PANTHER" id="PTHR43046">
    <property type="entry name" value="GDP-MANNOSE MANNOSYL HYDROLASE"/>
    <property type="match status" value="1"/>
</dbReference>
<dbReference type="PANTHER" id="PTHR43046:SF16">
    <property type="entry name" value="ADP-RIBOSE PYROPHOSPHATASE YJHB-RELATED"/>
    <property type="match status" value="1"/>
</dbReference>
<dbReference type="CDD" id="cd04683">
    <property type="entry name" value="NUDIX_Hydrolase"/>
    <property type="match status" value="1"/>
</dbReference>
<comment type="caution">
    <text evidence="4">The sequence shown here is derived from an EMBL/GenBank/DDBJ whole genome shotgun (WGS) entry which is preliminary data.</text>
</comment>
<dbReference type="AlphaFoldDB" id="A0A2A9E5K5"/>
<reference evidence="4 5" key="1">
    <citation type="submission" date="2017-10" db="EMBL/GenBank/DDBJ databases">
        <title>Sequencing the genomes of 1000 actinobacteria strains.</title>
        <authorList>
            <person name="Klenk H.-P."/>
        </authorList>
    </citation>
    <scope>NUCLEOTIDE SEQUENCE [LARGE SCALE GENOMIC DNA]</scope>
    <source>
        <strain evidence="4 5">DSM 18966</strain>
    </source>
</reference>
<sequence>MTASGPVRFQVVPAAYVVFLREGQVPGILLQLRRDTGYMDGYWATAAAGHVEQGESVVDAALREAHEELGLVLAADQLEPLTVMHRTLPGGGPIEERVDFFFRCTRWDGDPSLQEPEKAADLRWFGWDALPELVVPHERAVFDAVRRGGAPRLMTFGFAA</sequence>
<dbReference type="InterPro" id="IPR015797">
    <property type="entry name" value="NUDIX_hydrolase-like_dom_sf"/>
</dbReference>
<proteinExistence type="predicted"/>
<dbReference type="Pfam" id="PF00293">
    <property type="entry name" value="NUDIX"/>
    <property type="match status" value="1"/>
</dbReference>
<gene>
    <name evidence="4" type="ORF">ATL42_1326</name>
</gene>
<accession>A0A2A9E5K5</accession>